<proteinExistence type="predicted"/>
<dbReference type="RefSeq" id="WP_068202142.1">
    <property type="nucleotide sequence ID" value="NZ_CP014209.1"/>
</dbReference>
<dbReference type="OrthoDB" id="3266865at2"/>
<accession>A0A161IGQ9</accession>
<dbReference type="Gene3D" id="3.90.79.10">
    <property type="entry name" value="Nucleoside Triphosphate Pyrophosphohydrolase"/>
    <property type="match status" value="1"/>
</dbReference>
<gene>
    <name evidence="2" type="ORF">I598_1213</name>
</gene>
<dbReference type="PATRIC" id="fig|1300344.3.peg.1214"/>
<dbReference type="EMBL" id="CP014209">
    <property type="protein sequence ID" value="ANC30774.1"/>
    <property type="molecule type" value="Genomic_DNA"/>
</dbReference>
<dbReference type="Pfam" id="PF16262">
    <property type="entry name" value="DUF4916"/>
    <property type="match status" value="1"/>
</dbReference>
<reference evidence="2 3" key="1">
    <citation type="submission" date="2016-01" db="EMBL/GenBank/DDBJ databases">
        <title>Complete genome sequence of a soil Actinobacterium, Isoptericola dokdonensis DS-3.</title>
        <authorList>
            <person name="Kwon S.-K."/>
            <person name="Kim J.F."/>
        </authorList>
    </citation>
    <scope>NUCLEOTIDE SEQUENCE [LARGE SCALE GENOMIC DNA]</scope>
    <source>
        <strain evidence="2 3">DS-3</strain>
    </source>
</reference>
<protein>
    <recommendedName>
        <fullName evidence="4">DUF4916 domain-containing protein</fullName>
    </recommendedName>
</protein>
<dbReference type="KEGG" id="ido:I598_1213"/>
<evidence type="ECO:0008006" key="4">
    <source>
        <dbReference type="Google" id="ProtNLM"/>
    </source>
</evidence>
<dbReference type="InterPro" id="IPR015797">
    <property type="entry name" value="NUDIX_hydrolase-like_dom_sf"/>
</dbReference>
<name>A0A161IGQ9_9MICO</name>
<dbReference type="SUPFAM" id="SSF55811">
    <property type="entry name" value="Nudix"/>
    <property type="match status" value="1"/>
</dbReference>
<organism evidence="2 3">
    <name type="scientific">Isoptericola dokdonensis DS-3</name>
    <dbReference type="NCBI Taxonomy" id="1300344"/>
    <lineage>
        <taxon>Bacteria</taxon>
        <taxon>Bacillati</taxon>
        <taxon>Actinomycetota</taxon>
        <taxon>Actinomycetes</taxon>
        <taxon>Micrococcales</taxon>
        <taxon>Promicromonosporaceae</taxon>
        <taxon>Isoptericola</taxon>
    </lineage>
</organism>
<dbReference type="STRING" id="1300344.I598_1213"/>
<dbReference type="InterPro" id="IPR032582">
    <property type="entry name" value="DUF4916"/>
</dbReference>
<dbReference type="Proteomes" id="UP000076794">
    <property type="component" value="Chromosome"/>
</dbReference>
<sequence>MTDTAEFPPDDDPGRDGGPAGWLTPEDLAAARAQLPLVYVDAVPVRVDESGDVVAVGLLLRATPLGSMTRALVTGRVLYHERVRDALLRHIEKDLGPVALPQVPASPQPFTIAEYFPTPGITPFHDPRQHAISLAYVVPVAGDCRPQHNALDLAWLTPEEACSDTVQAEMVNGQGTLVRQAMAHVGRLD</sequence>
<evidence type="ECO:0000313" key="2">
    <source>
        <dbReference type="EMBL" id="ANC30774.1"/>
    </source>
</evidence>
<dbReference type="AlphaFoldDB" id="A0A161IGQ9"/>
<keyword evidence="3" id="KW-1185">Reference proteome</keyword>
<evidence type="ECO:0000256" key="1">
    <source>
        <dbReference type="SAM" id="MobiDB-lite"/>
    </source>
</evidence>
<feature type="region of interest" description="Disordered" evidence="1">
    <location>
        <begin position="1"/>
        <end position="24"/>
    </location>
</feature>
<evidence type="ECO:0000313" key="3">
    <source>
        <dbReference type="Proteomes" id="UP000076794"/>
    </source>
</evidence>